<proteinExistence type="predicted"/>
<protein>
    <submittedName>
        <fullName evidence="1">Uncharacterized protein</fullName>
    </submittedName>
</protein>
<dbReference type="STRING" id="988801.SAMN05216522_10142"/>
<accession>A0A1H9CYR4</accession>
<keyword evidence="2" id="KW-1185">Reference proteome</keyword>
<dbReference type="RefSeq" id="WP_092671051.1">
    <property type="nucleotide sequence ID" value="NZ_FOGC01000001.1"/>
</dbReference>
<dbReference type="AlphaFoldDB" id="A0A1H9CYR4"/>
<dbReference type="EMBL" id="FOGC01000001">
    <property type="protein sequence ID" value="SEQ05668.1"/>
    <property type="molecule type" value="Genomic_DNA"/>
</dbReference>
<sequence>MKSNKAINDTLSAMVLAGGEPMNGQQRLMVRNGVAQGDADRKRFLRSVHSKGQFEWKKPQPKR</sequence>
<reference evidence="2" key="1">
    <citation type="submission" date="2016-10" db="EMBL/GenBank/DDBJ databases">
        <authorList>
            <person name="Varghese N."/>
            <person name="Submissions S."/>
        </authorList>
    </citation>
    <scope>NUCLEOTIDE SEQUENCE [LARGE SCALE GENOMIC DNA]</scope>
    <source>
        <strain evidence="2">8N4</strain>
    </source>
</reference>
<evidence type="ECO:0000313" key="1">
    <source>
        <dbReference type="EMBL" id="SEQ05668.1"/>
    </source>
</evidence>
<gene>
    <name evidence="1" type="ORF">SAMN05216522_10142</name>
</gene>
<organism evidence="1 2">
    <name type="scientific">Rosenbergiella nectarea</name>
    <dbReference type="NCBI Taxonomy" id="988801"/>
    <lineage>
        <taxon>Bacteria</taxon>
        <taxon>Pseudomonadati</taxon>
        <taxon>Pseudomonadota</taxon>
        <taxon>Gammaproteobacteria</taxon>
        <taxon>Enterobacterales</taxon>
        <taxon>Erwiniaceae</taxon>
        <taxon>Rosenbergiella</taxon>
    </lineage>
</organism>
<evidence type="ECO:0000313" key="2">
    <source>
        <dbReference type="Proteomes" id="UP000242515"/>
    </source>
</evidence>
<dbReference type="Proteomes" id="UP000242515">
    <property type="component" value="Unassembled WGS sequence"/>
</dbReference>
<name>A0A1H9CYR4_9GAMM</name>